<protein>
    <submittedName>
        <fullName evidence="1">Uncharacterized protein</fullName>
    </submittedName>
</protein>
<accession>A0ACC1SW38</accession>
<comment type="caution">
    <text evidence="1">The sequence shown here is derived from an EMBL/GenBank/DDBJ whole genome shotgun (WGS) entry which is preliminary data.</text>
</comment>
<organism evidence="1 2">
    <name type="scientific">Phlebia brevispora</name>
    <dbReference type="NCBI Taxonomy" id="194682"/>
    <lineage>
        <taxon>Eukaryota</taxon>
        <taxon>Fungi</taxon>
        <taxon>Dikarya</taxon>
        <taxon>Basidiomycota</taxon>
        <taxon>Agaricomycotina</taxon>
        <taxon>Agaricomycetes</taxon>
        <taxon>Polyporales</taxon>
        <taxon>Meruliaceae</taxon>
        <taxon>Phlebia</taxon>
    </lineage>
</organism>
<sequence length="576" mass="65734">MYVDPRPIAVHNAGWDTGMKVVATVKTPVGHTPESAILTKNLGGMEILDRLYDWLMQLRPHPPPSLDSMRLSEDGHADNALMVTSAIIQFFTWNARNPEMSWWQFFESEVPNLAEMGFTQVWLPPPNKAMKKTGQGYDAYDLWDLGEFEQKATISTRWGTKEELVEAISVARNQGIDVLIDAVLNHKLGADRKETFKAVPVDPENRLKTIGPVREIEGWTAFDFTGRGGKYSQLKWTHEHFTGVDWDHRTRTKGIFRIVSDKHKGWSLFVDKEYGNYDYLLGVDIDHRHPEVRRDLLAWATWVPANNNSSQTTGAMGFRLDAIKHMDRRFLLAFLKTARQLKGRENMFAVAEYWSGDVNLVRPYIKAFEGLLTFFDVPLHYNFRNASKAGSAYDLRTILDRTVVQLRPGDAVTFVDNHDTQIGQTLESWVNSKFKLQAYALILLRAQGHPCVFYGDLYPNDECYDKPVAIGLKVVIEARKKFAYGVQRDYFQERNCIGFIREGNDGHDGCAVLLSNADIDEDEESIHTIRMNVGNRYAGKRFHSFLKNAELIDIDPAGWGSFTCPHGRVQIWIPIN</sequence>
<evidence type="ECO:0000313" key="1">
    <source>
        <dbReference type="EMBL" id="KAJ3547539.1"/>
    </source>
</evidence>
<proteinExistence type="predicted"/>
<reference evidence="1" key="1">
    <citation type="submission" date="2022-07" db="EMBL/GenBank/DDBJ databases">
        <title>Genome Sequence of Phlebia brevispora.</title>
        <authorList>
            <person name="Buettner E."/>
        </authorList>
    </citation>
    <scope>NUCLEOTIDE SEQUENCE</scope>
    <source>
        <strain evidence="1">MPL23</strain>
    </source>
</reference>
<gene>
    <name evidence="1" type="ORF">NM688_g5396</name>
</gene>
<keyword evidence="2" id="KW-1185">Reference proteome</keyword>
<dbReference type="Proteomes" id="UP001148662">
    <property type="component" value="Unassembled WGS sequence"/>
</dbReference>
<evidence type="ECO:0000313" key="2">
    <source>
        <dbReference type="Proteomes" id="UP001148662"/>
    </source>
</evidence>
<dbReference type="EMBL" id="JANHOG010000988">
    <property type="protein sequence ID" value="KAJ3547539.1"/>
    <property type="molecule type" value="Genomic_DNA"/>
</dbReference>
<name>A0ACC1SW38_9APHY</name>